<dbReference type="Pfam" id="PF00171">
    <property type="entry name" value="Aldedh"/>
    <property type="match status" value="1"/>
</dbReference>
<dbReference type="Gene3D" id="3.40.309.10">
    <property type="entry name" value="Aldehyde Dehydrogenase, Chain A, domain 2"/>
    <property type="match status" value="1"/>
</dbReference>
<organism evidence="4 5">
    <name type="scientific">Corticibacter populi</name>
    <dbReference type="NCBI Taxonomy" id="1550736"/>
    <lineage>
        <taxon>Bacteria</taxon>
        <taxon>Pseudomonadati</taxon>
        <taxon>Pseudomonadota</taxon>
        <taxon>Betaproteobacteria</taxon>
        <taxon>Burkholderiales</taxon>
        <taxon>Comamonadaceae</taxon>
        <taxon>Corticibacter</taxon>
    </lineage>
</organism>
<comment type="caution">
    <text evidence="4">The sequence shown here is derived from an EMBL/GenBank/DDBJ whole genome shotgun (WGS) entry which is preliminary data.</text>
</comment>
<dbReference type="GO" id="GO:0009450">
    <property type="term" value="P:gamma-aminobutyric acid catabolic process"/>
    <property type="evidence" value="ECO:0007669"/>
    <property type="project" value="TreeGrafter"/>
</dbReference>
<dbReference type="FunFam" id="3.40.309.10:FF:000009">
    <property type="entry name" value="Aldehyde dehydrogenase A"/>
    <property type="match status" value="1"/>
</dbReference>
<evidence type="ECO:0000313" key="4">
    <source>
        <dbReference type="EMBL" id="RMX07956.1"/>
    </source>
</evidence>
<comment type="similarity">
    <text evidence="1">Belongs to the aldehyde dehydrogenase family.</text>
</comment>
<dbReference type="InterPro" id="IPR016161">
    <property type="entry name" value="Ald_DH/histidinol_DH"/>
</dbReference>
<keyword evidence="2" id="KW-0560">Oxidoreductase</keyword>
<keyword evidence="5" id="KW-1185">Reference proteome</keyword>
<evidence type="ECO:0000256" key="1">
    <source>
        <dbReference type="ARBA" id="ARBA00009986"/>
    </source>
</evidence>
<feature type="domain" description="Aldehyde dehydrogenase" evidence="3">
    <location>
        <begin position="17"/>
        <end position="476"/>
    </location>
</feature>
<dbReference type="GO" id="GO:0004777">
    <property type="term" value="F:succinate-semialdehyde dehydrogenase (NAD+) activity"/>
    <property type="evidence" value="ECO:0007669"/>
    <property type="project" value="TreeGrafter"/>
</dbReference>
<name>A0A3M6QY62_9BURK</name>
<dbReference type="FunFam" id="3.40.605.10:FF:000033">
    <property type="entry name" value="NAD-dependent succinate-semialdehyde dehydrogenase"/>
    <property type="match status" value="1"/>
</dbReference>
<evidence type="ECO:0000259" key="3">
    <source>
        <dbReference type="Pfam" id="PF00171"/>
    </source>
</evidence>
<dbReference type="SUPFAM" id="SSF53720">
    <property type="entry name" value="ALDH-like"/>
    <property type="match status" value="1"/>
</dbReference>
<dbReference type="EMBL" id="RDQO01000001">
    <property type="protein sequence ID" value="RMX07956.1"/>
    <property type="molecule type" value="Genomic_DNA"/>
</dbReference>
<dbReference type="CDD" id="cd07103">
    <property type="entry name" value="ALDH_F5_SSADH_GabD"/>
    <property type="match status" value="1"/>
</dbReference>
<accession>A0A3M6QY62</accession>
<dbReference type="OrthoDB" id="6187633at2"/>
<dbReference type="InterPro" id="IPR016162">
    <property type="entry name" value="Ald_DH_N"/>
</dbReference>
<sequence length="481" mass="50523">MSSFSYPSTQLLIGNQWVDSQDGRRIDVRNPATGQVIGQVAHAGIADLDKALAAARQGFEVWRHTSAHERAALMRRAAGLLRERADAIARSLTLEQGKPLREAQAEVAAASGIIEWFADEGLRVYGRIVPARNVAALQLVIKEPVGPVAAFTPWNFPVNQVVRKLGAALATGCSFLLKAPEETPASPAALLRVFVDAGLPPGVLGLVYGDPAEISSYLIAHPVIRKVTFTGSTVVGKQLAALAGAHMKRVTMELGGHAPVIVAEDADLELAVRTAGAAKFRNAGQVCISPTRFLVHNSLKQAFAQALARHAEGLQLGDGLVDGTTLGPLANPRRVVAMESIVADAKAKGAQIVTGGERAGGTGNFFAPTVISDAPLDSMLFNDEPFGPVAGIRGFDSLEEAIAEANRLPYGLAAYAFTKSFRNVQLLSDRLEVGMVWINQAATPSAELPFGGVKDSGYGTEGGPEALEAYLNTKAVSAVGG</sequence>
<dbReference type="RefSeq" id="WP_122226078.1">
    <property type="nucleotide sequence ID" value="NZ_RDQO01000001.1"/>
</dbReference>
<dbReference type="InterPro" id="IPR015590">
    <property type="entry name" value="Aldehyde_DH_dom"/>
</dbReference>
<dbReference type="Proteomes" id="UP000278006">
    <property type="component" value="Unassembled WGS sequence"/>
</dbReference>
<protein>
    <submittedName>
        <fullName evidence="4">NAD-dependent succinate-semialdehyde dehydrogenase</fullName>
    </submittedName>
</protein>
<dbReference type="PANTHER" id="PTHR43353">
    <property type="entry name" value="SUCCINATE-SEMIALDEHYDE DEHYDROGENASE, MITOCHONDRIAL"/>
    <property type="match status" value="1"/>
</dbReference>
<dbReference type="Gene3D" id="3.40.605.10">
    <property type="entry name" value="Aldehyde Dehydrogenase, Chain A, domain 1"/>
    <property type="match status" value="1"/>
</dbReference>
<dbReference type="PANTHER" id="PTHR43353:SF5">
    <property type="entry name" value="SUCCINATE-SEMIALDEHYDE DEHYDROGENASE, MITOCHONDRIAL"/>
    <property type="match status" value="1"/>
</dbReference>
<proteinExistence type="inferred from homology"/>
<evidence type="ECO:0000256" key="2">
    <source>
        <dbReference type="ARBA" id="ARBA00023002"/>
    </source>
</evidence>
<evidence type="ECO:0000313" key="5">
    <source>
        <dbReference type="Proteomes" id="UP000278006"/>
    </source>
</evidence>
<dbReference type="InterPro" id="IPR016163">
    <property type="entry name" value="Ald_DH_C"/>
</dbReference>
<dbReference type="InterPro" id="IPR050740">
    <property type="entry name" value="Aldehyde_DH_Superfamily"/>
</dbReference>
<gene>
    <name evidence="4" type="ORF">D8I35_02190</name>
</gene>
<reference evidence="4 5" key="1">
    <citation type="submission" date="2018-10" db="EMBL/GenBank/DDBJ databases">
        <title>Draft genome of Cortibacter populi DSM10536.</title>
        <authorList>
            <person name="Bernier A.-M."/>
            <person name="Bernard K."/>
        </authorList>
    </citation>
    <scope>NUCLEOTIDE SEQUENCE [LARGE SCALE GENOMIC DNA]</scope>
    <source>
        <strain evidence="4 5">DSM 105136</strain>
    </source>
</reference>
<dbReference type="AlphaFoldDB" id="A0A3M6QY62"/>